<sequence>MNGDREPVALEYWACRSPLHLRGKNYLHEGTGGHAVLDVVLTAAPLRKTSLHERTGDHAVLGVGVVLTAAPPRKVSLHEGTGGHAVLGVVLTAVPPRKISLHEGTGGHDVLDVVLTAAPPRIIEMEYFTNSGDSTSWSISHYSMDGLNSYSPEQKYNADSHSVNESWAQNLTILNGEARVGLGLPPSDSYQSHPPSTIQCSFTQTGSNIPQAHEPNNQDFPSAHELGYSSNPLDFTHYKLDETGPLFQHNVYNTQQSSYRNDHQTFYEDTFQTNMSASYSYGKHLGTTSNFNEQASPSSGDILGQNMITRFPYNSQQDSTQMTTDRMMMKHPSLGYYVPCKDYLEERNRQITATRSSLAARSLTASNVIINRNPNVKSGLIPSGSYTAYRTLNEPEGVKRMVPEYQMKNYSERNLSRSIASPLRRKVRAEPMVHTRRTPCTPKSPTMWTVLRRPMIESPGSSLEQRPTKGLTPTKVETPTKVVMKKSDADPGIVAVVRSTVEVKNETVDAAVRVASSPMRKMLQYACAVCDERVATKNSSITHLKGHRVPFCLHCLTVWRSKEQLDAHVRKSHGAETRVMMVTSKYGRRRQVLSTVALGKRKCSRRASMGVN</sequence>
<organism evidence="2">
    <name type="scientific">Timema poppense</name>
    <name type="common">Walking stick</name>
    <dbReference type="NCBI Taxonomy" id="170557"/>
    <lineage>
        <taxon>Eukaryota</taxon>
        <taxon>Metazoa</taxon>
        <taxon>Ecdysozoa</taxon>
        <taxon>Arthropoda</taxon>
        <taxon>Hexapoda</taxon>
        <taxon>Insecta</taxon>
        <taxon>Pterygota</taxon>
        <taxon>Neoptera</taxon>
        <taxon>Polyneoptera</taxon>
        <taxon>Phasmatodea</taxon>
        <taxon>Timematodea</taxon>
        <taxon>Timematoidea</taxon>
        <taxon>Timematidae</taxon>
        <taxon>Timema</taxon>
    </lineage>
</organism>
<name>A0A7R9GZS6_TIMPO</name>
<gene>
    <name evidence="2" type="ORF">TPSB3V08_LOCUS3622</name>
</gene>
<protein>
    <recommendedName>
        <fullName evidence="1">C2H2-type domain-containing protein</fullName>
    </recommendedName>
</protein>
<feature type="domain" description="C2H2-type" evidence="1">
    <location>
        <begin position="527"/>
        <end position="547"/>
    </location>
</feature>
<evidence type="ECO:0000313" key="2">
    <source>
        <dbReference type="EMBL" id="CAD7402513.1"/>
    </source>
</evidence>
<reference evidence="2" key="1">
    <citation type="submission" date="2020-11" db="EMBL/GenBank/DDBJ databases">
        <authorList>
            <person name="Tran Van P."/>
        </authorList>
    </citation>
    <scope>NUCLEOTIDE SEQUENCE</scope>
</reference>
<evidence type="ECO:0000259" key="1">
    <source>
        <dbReference type="PROSITE" id="PS00028"/>
    </source>
</evidence>
<proteinExistence type="predicted"/>
<dbReference type="InterPro" id="IPR013087">
    <property type="entry name" value="Znf_C2H2_type"/>
</dbReference>
<dbReference type="PROSITE" id="PS00028">
    <property type="entry name" value="ZINC_FINGER_C2H2_1"/>
    <property type="match status" value="2"/>
</dbReference>
<accession>A0A7R9GZS6</accession>
<dbReference type="AlphaFoldDB" id="A0A7R9GZS6"/>
<feature type="domain" description="C2H2-type" evidence="1">
    <location>
        <begin position="552"/>
        <end position="573"/>
    </location>
</feature>
<dbReference type="EMBL" id="OD001590">
    <property type="protein sequence ID" value="CAD7402513.1"/>
    <property type="molecule type" value="Genomic_DNA"/>
</dbReference>